<evidence type="ECO:0000313" key="2">
    <source>
        <dbReference type="Proteomes" id="UP000823849"/>
    </source>
</evidence>
<accession>A0A9D2NB21</accession>
<reference evidence="1" key="1">
    <citation type="journal article" date="2021" name="PeerJ">
        <title>Extensive microbial diversity within the chicken gut microbiome revealed by metagenomics and culture.</title>
        <authorList>
            <person name="Gilroy R."/>
            <person name="Ravi A."/>
            <person name="Getino M."/>
            <person name="Pursley I."/>
            <person name="Horton D.L."/>
            <person name="Alikhan N.F."/>
            <person name="Baker D."/>
            <person name="Gharbi K."/>
            <person name="Hall N."/>
            <person name="Watson M."/>
            <person name="Adriaenssens E.M."/>
            <person name="Foster-Nyarko E."/>
            <person name="Jarju S."/>
            <person name="Secka A."/>
            <person name="Antonio M."/>
            <person name="Oren A."/>
            <person name="Chaudhuri R.R."/>
            <person name="La Ragione R."/>
            <person name="Hildebrand F."/>
            <person name="Pallen M.J."/>
        </authorList>
    </citation>
    <scope>NUCLEOTIDE SEQUENCE</scope>
    <source>
        <strain evidence="1">CHK185-5351</strain>
    </source>
</reference>
<name>A0A9D2NB21_9FIRM</name>
<dbReference type="AlphaFoldDB" id="A0A9D2NB21"/>
<organism evidence="1 2">
    <name type="scientific">Candidatus Fusicatenibacter intestinigallinarum</name>
    <dbReference type="NCBI Taxonomy" id="2838598"/>
    <lineage>
        <taxon>Bacteria</taxon>
        <taxon>Bacillati</taxon>
        <taxon>Bacillota</taxon>
        <taxon>Clostridia</taxon>
        <taxon>Lachnospirales</taxon>
        <taxon>Lachnospiraceae</taxon>
        <taxon>Fusicatenibacter</taxon>
    </lineage>
</organism>
<dbReference type="EMBL" id="DWWU01000034">
    <property type="protein sequence ID" value="HJC15770.1"/>
    <property type="molecule type" value="Genomic_DNA"/>
</dbReference>
<comment type="caution">
    <text evidence="1">The sequence shown here is derived from an EMBL/GenBank/DDBJ whole genome shotgun (WGS) entry which is preliminary data.</text>
</comment>
<dbReference type="Proteomes" id="UP000823849">
    <property type="component" value="Unassembled WGS sequence"/>
</dbReference>
<sequence length="89" mass="10248">MRRYQKQTGELKQVICNCCGRELNVDQGILKEGACHLEPRWGYFSGKDMEKHSFDLCEACYDKIISGFSVPVDVTEETEFFPMEDGETE</sequence>
<proteinExistence type="predicted"/>
<gene>
    <name evidence="1" type="ORF">H9705_08095</name>
</gene>
<protein>
    <submittedName>
        <fullName evidence="1">Uncharacterized protein</fullName>
    </submittedName>
</protein>
<reference evidence="1" key="2">
    <citation type="submission" date="2021-04" db="EMBL/GenBank/DDBJ databases">
        <authorList>
            <person name="Gilroy R."/>
        </authorList>
    </citation>
    <scope>NUCLEOTIDE SEQUENCE</scope>
    <source>
        <strain evidence="1">CHK185-5351</strain>
    </source>
</reference>
<evidence type="ECO:0000313" key="1">
    <source>
        <dbReference type="EMBL" id="HJC15770.1"/>
    </source>
</evidence>